<dbReference type="EMBL" id="WIWP01000086">
    <property type="protein sequence ID" value="MQT28597.1"/>
    <property type="molecule type" value="Genomic_DNA"/>
</dbReference>
<dbReference type="Pfam" id="PF13860">
    <property type="entry name" value="FlgD_ig"/>
    <property type="match status" value="1"/>
</dbReference>
<keyword evidence="10" id="KW-0282">Flagellum</keyword>
<dbReference type="InterPro" id="IPR025963">
    <property type="entry name" value="FLgD_Tudor"/>
</dbReference>
<evidence type="ECO:0000256" key="3">
    <source>
        <dbReference type="ARBA" id="ARBA00022795"/>
    </source>
</evidence>
<evidence type="ECO:0000259" key="8">
    <source>
        <dbReference type="Pfam" id="PF13861"/>
    </source>
</evidence>
<dbReference type="Pfam" id="PF13861">
    <property type="entry name" value="FLgD_tudor"/>
    <property type="match status" value="1"/>
</dbReference>
<comment type="function">
    <text evidence="4 5">Required for flagellar hook formation. May act as a scaffolding protein.</text>
</comment>
<evidence type="ECO:0000256" key="5">
    <source>
        <dbReference type="RuleBase" id="RU362076"/>
    </source>
</evidence>
<sequence>MSQIQNDTRSTPPPGDQVNGNSDADEIQNTFIQLMVAQIRNQDPTKPVDSSEFLSQFASMSQVQSLEKMSALTQNNMVLLENLQYLSAASLVGQMVKVRVEELDLTDQKVEAQIELEHSANELMVTLTDENGVKTEIALPASGPGRVEFEIDPVALGLKPGKYEIEVKSNTDETFVVEAKGKVNNVRLSSDGPVLNIAGVGDVPFYEITEFSEASMFSNLMLPGQTPGQRSLSQSIQGPRHEF</sequence>
<dbReference type="Gene3D" id="2.60.40.4070">
    <property type="match status" value="1"/>
</dbReference>
<dbReference type="Pfam" id="PF03963">
    <property type="entry name" value="FlgD"/>
    <property type="match status" value="1"/>
</dbReference>
<comment type="similarity">
    <text evidence="1 5">Belongs to the FlgD family.</text>
</comment>
<evidence type="ECO:0000256" key="2">
    <source>
        <dbReference type="ARBA" id="ARBA00016013"/>
    </source>
</evidence>
<evidence type="ECO:0000313" key="9">
    <source>
        <dbReference type="EMBL" id="MQT28597.1"/>
    </source>
</evidence>
<feature type="domain" description="FlgD Tudor-like" evidence="8">
    <location>
        <begin position="84"/>
        <end position="209"/>
    </location>
</feature>
<reference evidence="13 14" key="1">
    <citation type="submission" date="2019-10" db="EMBL/GenBank/DDBJ databases">
        <title>Evaluation of single-gene subtyping targets for Pseudomonas.</title>
        <authorList>
            <person name="Reichler S.J."/>
            <person name="Orsi R.H."/>
            <person name="Wiedmann M."/>
            <person name="Martin N.H."/>
            <person name="Murphy S.I."/>
        </authorList>
    </citation>
    <scope>NUCLEOTIDE SEQUENCE</scope>
    <source>
        <strain evidence="9 15">FSL R10-0802</strain>
        <strain evidence="11 14">FSL R10-1594</strain>
        <strain evidence="12 13">FSL R10-1984</strain>
        <strain evidence="10">FSL R10-2339</strain>
    </source>
</reference>
<dbReference type="GO" id="GO:0044781">
    <property type="term" value="P:bacterial-type flagellum organization"/>
    <property type="evidence" value="ECO:0007669"/>
    <property type="project" value="UniProtKB-UniRule"/>
</dbReference>
<dbReference type="RefSeq" id="WP_153379502.1">
    <property type="nucleotide sequence ID" value="NZ_JBITTT010000011.1"/>
</dbReference>
<evidence type="ECO:0000256" key="1">
    <source>
        <dbReference type="ARBA" id="ARBA00010577"/>
    </source>
</evidence>
<evidence type="ECO:0000313" key="15">
    <source>
        <dbReference type="Proteomes" id="UP000713985"/>
    </source>
</evidence>
<feature type="domain" description="FlgD/Vpr Ig-like" evidence="7">
    <location>
        <begin position="106"/>
        <end position="172"/>
    </location>
</feature>
<evidence type="ECO:0000259" key="7">
    <source>
        <dbReference type="Pfam" id="PF13860"/>
    </source>
</evidence>
<dbReference type="InterPro" id="IPR005648">
    <property type="entry name" value="FlgD"/>
</dbReference>
<name>A0A6A7YYP4_9PSED</name>
<dbReference type="Proteomes" id="UP000713985">
    <property type="component" value="Unassembled WGS sequence"/>
</dbReference>
<dbReference type="Gene3D" id="2.30.30.910">
    <property type="match status" value="1"/>
</dbReference>
<dbReference type="InterPro" id="IPR025965">
    <property type="entry name" value="FlgD/Vpr_Ig-like"/>
</dbReference>
<comment type="caution">
    <text evidence="10">The sequence shown here is derived from an EMBL/GenBank/DDBJ whole genome shotgun (WGS) entry which is preliminary data.</text>
</comment>
<evidence type="ECO:0000256" key="4">
    <source>
        <dbReference type="ARBA" id="ARBA00024746"/>
    </source>
</evidence>
<protein>
    <recommendedName>
        <fullName evidence="2 5">Basal-body rod modification protein FlgD</fullName>
    </recommendedName>
</protein>
<feature type="compositionally biased region" description="Polar residues" evidence="6">
    <location>
        <begin position="1"/>
        <end position="10"/>
    </location>
</feature>
<keyword evidence="10" id="KW-0969">Cilium</keyword>
<dbReference type="OrthoDB" id="9785233at2"/>
<keyword evidence="3 5" id="KW-1005">Bacterial flagellum biogenesis</keyword>
<gene>
    <name evidence="10" type="primary">flgD</name>
    <name evidence="11" type="ORF">GHN41_20300</name>
    <name evidence="10" type="ORF">GHN86_18685</name>
    <name evidence="9" type="ORF">GHN94_22650</name>
    <name evidence="12" type="ORF">GHO29_13320</name>
</gene>
<feature type="region of interest" description="Disordered" evidence="6">
    <location>
        <begin position="1"/>
        <end position="23"/>
    </location>
</feature>
<evidence type="ECO:0000313" key="14">
    <source>
        <dbReference type="Proteomes" id="UP000443000"/>
    </source>
</evidence>
<keyword evidence="15" id="KW-1185">Reference proteome</keyword>
<evidence type="ECO:0000313" key="10">
    <source>
        <dbReference type="EMBL" id="MQT82074.1"/>
    </source>
</evidence>
<evidence type="ECO:0000313" key="13">
    <source>
        <dbReference type="Proteomes" id="UP000437970"/>
    </source>
</evidence>
<evidence type="ECO:0000256" key="6">
    <source>
        <dbReference type="SAM" id="MobiDB-lite"/>
    </source>
</evidence>
<dbReference type="EMBL" id="WIVT01000034">
    <property type="protein sequence ID" value="MQU18773.1"/>
    <property type="molecule type" value="Genomic_DNA"/>
</dbReference>
<proteinExistence type="inferred from homology"/>
<dbReference type="Proteomes" id="UP000437970">
    <property type="component" value="Unassembled WGS sequence"/>
</dbReference>
<evidence type="ECO:0000313" key="12">
    <source>
        <dbReference type="EMBL" id="MQU27467.1"/>
    </source>
</evidence>
<dbReference type="EMBL" id="WIWC01000039">
    <property type="protein sequence ID" value="MQT82074.1"/>
    <property type="molecule type" value="Genomic_DNA"/>
</dbReference>
<dbReference type="AlphaFoldDB" id="A0A6A7YYP4"/>
<dbReference type="Proteomes" id="UP000443000">
    <property type="component" value="Unassembled WGS sequence"/>
</dbReference>
<dbReference type="EMBL" id="WIVW01000015">
    <property type="protein sequence ID" value="MQU27467.1"/>
    <property type="molecule type" value="Genomic_DNA"/>
</dbReference>
<organism evidence="10">
    <name type="scientific">Pseudomonas helleri</name>
    <dbReference type="NCBI Taxonomy" id="1608996"/>
    <lineage>
        <taxon>Bacteria</taxon>
        <taxon>Pseudomonadati</taxon>
        <taxon>Pseudomonadota</taxon>
        <taxon>Gammaproteobacteria</taxon>
        <taxon>Pseudomonadales</taxon>
        <taxon>Pseudomonadaceae</taxon>
        <taxon>Pseudomonas</taxon>
    </lineage>
</organism>
<accession>A0A6A7YYP4</accession>
<evidence type="ECO:0000313" key="11">
    <source>
        <dbReference type="EMBL" id="MQU18773.1"/>
    </source>
</evidence>
<keyword evidence="10" id="KW-0966">Cell projection</keyword>